<dbReference type="PANTHER" id="PTHR10083">
    <property type="entry name" value="KUNITZ-TYPE PROTEASE INHIBITOR-RELATED"/>
    <property type="match status" value="1"/>
</dbReference>
<keyword evidence="1" id="KW-0646">Protease inhibitor</keyword>
<dbReference type="GO" id="GO:0005615">
    <property type="term" value="C:extracellular space"/>
    <property type="evidence" value="ECO:0007669"/>
    <property type="project" value="TreeGrafter"/>
</dbReference>
<dbReference type="Gene3D" id="4.10.410.10">
    <property type="entry name" value="Pancreatic trypsin inhibitor Kunitz domain"/>
    <property type="match status" value="1"/>
</dbReference>
<dbReference type="PROSITE" id="PS00280">
    <property type="entry name" value="BPTI_KUNITZ_1"/>
    <property type="match status" value="1"/>
</dbReference>
<dbReference type="STRING" id="102285.A0A0R3T3T7"/>
<evidence type="ECO:0000259" key="4">
    <source>
        <dbReference type="PROSITE" id="PS50279"/>
    </source>
</evidence>
<dbReference type="GO" id="GO:0004867">
    <property type="term" value="F:serine-type endopeptidase inhibitor activity"/>
    <property type="evidence" value="ECO:0007669"/>
    <property type="project" value="UniProtKB-KW"/>
</dbReference>
<sequence>MCTAYFRRWGFDPKADKCIQFVYGGCGGNKNNFDTREVCEQRCASK</sequence>
<name>A0A0R3T3T7_RODNA</name>
<dbReference type="OrthoDB" id="4473401at2759"/>
<dbReference type="InterPro" id="IPR002223">
    <property type="entry name" value="Kunitz_BPTI"/>
</dbReference>
<dbReference type="Pfam" id="PF00014">
    <property type="entry name" value="Kunitz_BPTI"/>
    <property type="match status" value="1"/>
</dbReference>
<dbReference type="SUPFAM" id="SSF57362">
    <property type="entry name" value="BPTI-like"/>
    <property type="match status" value="1"/>
</dbReference>
<dbReference type="InterPro" id="IPR036880">
    <property type="entry name" value="Kunitz_BPTI_sf"/>
</dbReference>
<dbReference type="PRINTS" id="PR00759">
    <property type="entry name" value="BASICPTASE"/>
</dbReference>
<dbReference type="PROSITE" id="PS50279">
    <property type="entry name" value="BPTI_KUNITZ_2"/>
    <property type="match status" value="1"/>
</dbReference>
<protein>
    <submittedName>
        <fullName evidence="7">BPTI/Kunitz inhibitor domain-containing protein</fullName>
    </submittedName>
</protein>
<evidence type="ECO:0000313" key="7">
    <source>
        <dbReference type="WBParaSite" id="HNAJ_0000168801-mRNA-1"/>
    </source>
</evidence>
<dbReference type="Proteomes" id="UP000278807">
    <property type="component" value="Unassembled WGS sequence"/>
</dbReference>
<dbReference type="EMBL" id="UZAE01000691">
    <property type="protein sequence ID" value="VDN97546.1"/>
    <property type="molecule type" value="Genomic_DNA"/>
</dbReference>
<reference evidence="5 6" key="2">
    <citation type="submission" date="2018-11" db="EMBL/GenBank/DDBJ databases">
        <authorList>
            <consortium name="Pathogen Informatics"/>
        </authorList>
    </citation>
    <scope>NUCLEOTIDE SEQUENCE [LARGE SCALE GENOMIC DNA]</scope>
</reference>
<keyword evidence="2" id="KW-0722">Serine protease inhibitor</keyword>
<dbReference type="PANTHER" id="PTHR10083:SF328">
    <property type="entry name" value="TISSUE FACTOR PATHWAY INHIBITOR"/>
    <property type="match status" value="1"/>
</dbReference>
<keyword evidence="3" id="KW-1015">Disulfide bond</keyword>
<reference evidence="7" key="1">
    <citation type="submission" date="2017-02" db="UniProtKB">
        <authorList>
            <consortium name="WormBaseParasite"/>
        </authorList>
    </citation>
    <scope>IDENTIFICATION</scope>
</reference>
<evidence type="ECO:0000313" key="6">
    <source>
        <dbReference type="Proteomes" id="UP000278807"/>
    </source>
</evidence>
<dbReference type="InterPro" id="IPR020901">
    <property type="entry name" value="Prtase_inh_Kunz-CS"/>
</dbReference>
<accession>A0A0R3T3T7</accession>
<gene>
    <name evidence="5" type="ORF">HNAJ_LOCUS1687</name>
</gene>
<proteinExistence type="predicted"/>
<dbReference type="WBParaSite" id="HNAJ_0000168801-mRNA-1">
    <property type="protein sequence ID" value="HNAJ_0000168801-mRNA-1"/>
    <property type="gene ID" value="HNAJ_0000168801"/>
</dbReference>
<evidence type="ECO:0000256" key="2">
    <source>
        <dbReference type="ARBA" id="ARBA00022900"/>
    </source>
</evidence>
<dbReference type="AlphaFoldDB" id="A0A0R3T3T7"/>
<evidence type="ECO:0000256" key="3">
    <source>
        <dbReference type="ARBA" id="ARBA00023157"/>
    </source>
</evidence>
<dbReference type="FunFam" id="4.10.410.10:FF:000020">
    <property type="entry name" value="Collagen, type VI, alpha 3"/>
    <property type="match status" value="1"/>
</dbReference>
<keyword evidence="6" id="KW-1185">Reference proteome</keyword>
<evidence type="ECO:0000256" key="1">
    <source>
        <dbReference type="ARBA" id="ARBA00022690"/>
    </source>
</evidence>
<dbReference type="SMART" id="SM00131">
    <property type="entry name" value="KU"/>
    <property type="match status" value="1"/>
</dbReference>
<dbReference type="InterPro" id="IPR050098">
    <property type="entry name" value="TFPI/VKTCI-like"/>
</dbReference>
<organism evidence="7">
    <name type="scientific">Rodentolepis nana</name>
    <name type="common">Dwarf tapeworm</name>
    <name type="synonym">Hymenolepis nana</name>
    <dbReference type="NCBI Taxonomy" id="102285"/>
    <lineage>
        <taxon>Eukaryota</taxon>
        <taxon>Metazoa</taxon>
        <taxon>Spiralia</taxon>
        <taxon>Lophotrochozoa</taxon>
        <taxon>Platyhelminthes</taxon>
        <taxon>Cestoda</taxon>
        <taxon>Eucestoda</taxon>
        <taxon>Cyclophyllidea</taxon>
        <taxon>Hymenolepididae</taxon>
        <taxon>Rodentolepis</taxon>
    </lineage>
</organism>
<evidence type="ECO:0000313" key="5">
    <source>
        <dbReference type="EMBL" id="VDN97546.1"/>
    </source>
</evidence>
<feature type="domain" description="BPTI/Kunitz inhibitor" evidence="4">
    <location>
        <begin position="1"/>
        <end position="43"/>
    </location>
</feature>
<dbReference type="CDD" id="cd00109">
    <property type="entry name" value="Kunitz-type"/>
    <property type="match status" value="1"/>
</dbReference>